<organism evidence="1 2">
    <name type="scientific">Faucicola osloensis</name>
    <name type="common">Moraxella osloensis</name>
    <dbReference type="NCBI Taxonomy" id="34062"/>
    <lineage>
        <taxon>Bacteria</taxon>
        <taxon>Pseudomonadati</taxon>
        <taxon>Pseudomonadota</taxon>
        <taxon>Gammaproteobacteria</taxon>
        <taxon>Moraxellales</taxon>
        <taxon>Moraxellaceae</taxon>
        <taxon>Faucicola</taxon>
    </lineage>
</organism>
<dbReference type="Proteomes" id="UP000234914">
    <property type="component" value="Unassembled WGS sequence"/>
</dbReference>
<accession>A0A2I1RGC3</accession>
<reference evidence="1 2" key="1">
    <citation type="submission" date="2017-12" db="EMBL/GenBank/DDBJ databases">
        <title>Phylogenetic diversity of female urinary microbiome.</title>
        <authorList>
            <person name="Thomas-White K."/>
            <person name="Wolfe A.J."/>
        </authorList>
    </citation>
    <scope>NUCLEOTIDE SEQUENCE [LARGE SCALE GENOMIC DNA]</scope>
    <source>
        <strain evidence="1 2">UMB0416</strain>
    </source>
</reference>
<dbReference type="EMBL" id="PKJS01000013">
    <property type="protein sequence ID" value="PKZ68136.1"/>
    <property type="molecule type" value="Genomic_DNA"/>
</dbReference>
<name>A0A2I1RGC3_FAUOS</name>
<evidence type="ECO:0000313" key="2">
    <source>
        <dbReference type="Proteomes" id="UP000234914"/>
    </source>
</evidence>
<protein>
    <submittedName>
        <fullName evidence="1">Uncharacterized protein</fullName>
    </submittedName>
</protein>
<comment type="caution">
    <text evidence="1">The sequence shown here is derived from an EMBL/GenBank/DDBJ whole genome shotgun (WGS) entry which is preliminary data.</text>
</comment>
<dbReference type="RefSeq" id="WP_101964932.1">
    <property type="nucleotide sequence ID" value="NZ_PKJS01000013.1"/>
</dbReference>
<evidence type="ECO:0000313" key="1">
    <source>
        <dbReference type="EMBL" id="PKZ68136.1"/>
    </source>
</evidence>
<sequence>MHRMNWLSYSLKDLMDNEEDFEAAYRINLTKDGLFPCSQVSIIRDRGFYNLSIGEGEIPVFPTRECWFLCDYFVRSEKLWDMVQLQFTYHYSIFGSAPLRGLDFSKALDIALKEKKYISKFYHPESLEDDIFSSLVFKITSKKNMMQLEVWEYKVNSRHVYYMHALSEDNFQTLTHLDGATIQFTNSEVQDLLFTDEKVKGKNYSKVFRLDGSISFSYLHEIARIFLPLKDLYEEAFNVETFKNCSL</sequence>
<proteinExistence type="predicted"/>
<dbReference type="AlphaFoldDB" id="A0A2I1RGC3"/>
<gene>
    <name evidence="1" type="ORF">CYJ96_10125</name>
</gene>